<dbReference type="EMBL" id="MU827149">
    <property type="protein sequence ID" value="KAJ7369255.1"/>
    <property type="molecule type" value="Genomic_DNA"/>
</dbReference>
<proteinExistence type="predicted"/>
<name>A0A9X0CMY6_9CNID</name>
<comment type="caution">
    <text evidence="1">The sequence shown here is derived from an EMBL/GenBank/DDBJ whole genome shotgun (WGS) entry which is preliminary data.</text>
</comment>
<accession>A0A9X0CMY6</accession>
<gene>
    <name evidence="1" type="ORF">OS493_040251</name>
</gene>
<protein>
    <submittedName>
        <fullName evidence="1">Uncharacterized protein</fullName>
    </submittedName>
</protein>
<keyword evidence="2" id="KW-1185">Reference proteome</keyword>
<reference evidence="1" key="1">
    <citation type="submission" date="2023-01" db="EMBL/GenBank/DDBJ databases">
        <title>Genome assembly of the deep-sea coral Lophelia pertusa.</title>
        <authorList>
            <person name="Herrera S."/>
            <person name="Cordes E."/>
        </authorList>
    </citation>
    <scope>NUCLEOTIDE SEQUENCE</scope>
    <source>
        <strain evidence="1">USNM1676648</strain>
        <tissue evidence="1">Polyp</tissue>
    </source>
</reference>
<evidence type="ECO:0000313" key="1">
    <source>
        <dbReference type="EMBL" id="KAJ7369255.1"/>
    </source>
</evidence>
<dbReference type="AlphaFoldDB" id="A0A9X0CMY6"/>
<dbReference type="Proteomes" id="UP001163046">
    <property type="component" value="Unassembled WGS sequence"/>
</dbReference>
<organism evidence="1 2">
    <name type="scientific">Desmophyllum pertusum</name>
    <dbReference type="NCBI Taxonomy" id="174260"/>
    <lineage>
        <taxon>Eukaryota</taxon>
        <taxon>Metazoa</taxon>
        <taxon>Cnidaria</taxon>
        <taxon>Anthozoa</taxon>
        <taxon>Hexacorallia</taxon>
        <taxon>Scleractinia</taxon>
        <taxon>Caryophylliina</taxon>
        <taxon>Caryophylliidae</taxon>
        <taxon>Desmophyllum</taxon>
    </lineage>
</organism>
<evidence type="ECO:0000313" key="2">
    <source>
        <dbReference type="Proteomes" id="UP001163046"/>
    </source>
</evidence>
<sequence length="99" mass="11409">MAEMVRASKLVELEMTQIRREMLTTFVGRVRGEDVPCNRLKNPKVTATWLVTEEMEMCLTMETNAAKDPGHSRHHPRPATEYQCLLQLFQWLCPVGHAI</sequence>